<protein>
    <submittedName>
        <fullName evidence="1">DNA primase (Bacterial type)</fullName>
    </submittedName>
</protein>
<dbReference type="AlphaFoldDB" id="A0A2X2TJG0"/>
<sequence length="93" mass="10414">MEVEAESVAFVVCQYLGLDTSDYSFGYLASWSSDKELPELKSSLQTIQKTAHDVIEQLDSTILKNTNNLDISLTVADEPMKISSIGDTHHHRR</sequence>
<gene>
    <name evidence="1" type="ORF">NCTC11224_01024</name>
</gene>
<reference evidence="1 2" key="1">
    <citation type="submission" date="2018-06" db="EMBL/GenBank/DDBJ databases">
        <authorList>
            <consortium name="Pathogen Informatics"/>
            <person name="Doyle S."/>
        </authorList>
    </citation>
    <scope>NUCLEOTIDE SEQUENCE [LARGE SCALE GENOMIC DNA]</scope>
    <source>
        <strain evidence="1 2">NCTC11224</strain>
    </source>
</reference>
<evidence type="ECO:0000313" key="1">
    <source>
        <dbReference type="EMBL" id="SQB04606.1"/>
    </source>
</evidence>
<dbReference type="EMBL" id="UAVW01000001">
    <property type="protein sequence ID" value="SQB04606.1"/>
    <property type="molecule type" value="Genomic_DNA"/>
</dbReference>
<name>A0A2X2TJG0_9FIRM</name>
<dbReference type="Proteomes" id="UP000251853">
    <property type="component" value="Unassembled WGS sequence"/>
</dbReference>
<proteinExistence type="predicted"/>
<accession>A0A2X2TJG0</accession>
<organism evidence="1 2">
    <name type="scientific">Enterocloster clostridioformis</name>
    <dbReference type="NCBI Taxonomy" id="1531"/>
    <lineage>
        <taxon>Bacteria</taxon>
        <taxon>Bacillati</taxon>
        <taxon>Bacillota</taxon>
        <taxon>Clostridia</taxon>
        <taxon>Lachnospirales</taxon>
        <taxon>Lachnospiraceae</taxon>
        <taxon>Enterocloster</taxon>
    </lineage>
</organism>
<evidence type="ECO:0000313" key="2">
    <source>
        <dbReference type="Proteomes" id="UP000251853"/>
    </source>
</evidence>
<keyword evidence="2" id="KW-1185">Reference proteome</keyword>